<protein>
    <submittedName>
        <fullName evidence="1">Uncharacterized protein</fullName>
    </submittedName>
</protein>
<name>A0A645AI63_9ZZZZ</name>
<reference evidence="1" key="1">
    <citation type="submission" date="2019-08" db="EMBL/GenBank/DDBJ databases">
        <authorList>
            <person name="Kucharzyk K."/>
            <person name="Murdoch R.W."/>
            <person name="Higgins S."/>
            <person name="Loffler F."/>
        </authorList>
    </citation>
    <scope>NUCLEOTIDE SEQUENCE</scope>
</reference>
<dbReference type="AlphaFoldDB" id="A0A645AI63"/>
<accession>A0A645AI63</accession>
<proteinExistence type="predicted"/>
<evidence type="ECO:0000313" key="1">
    <source>
        <dbReference type="EMBL" id="MPM52408.1"/>
    </source>
</evidence>
<sequence length="233" mass="25686">MGAHIVLVEPDFIGQLERGRTRHIETADAADITERPAVLKRPEEIIQIGRIDRPALPEIAHLLAEEVGAEVDQMSIQRPGHHLGGQRGVLDQLAVKFHAFGDHVGQRESIVQRGAVARQVAKRVFGRNTLFAARNRRGIEGHFGIVPRLAQRGFIGVIPAQPAAEIVQHRLTVIAQSARNRRIFPSPVVHPLPFLAFAGDEADHFVGIRRNGNITHHPGDILSGHTPPHFARQ</sequence>
<gene>
    <name evidence="1" type="ORF">SDC9_99167</name>
</gene>
<comment type="caution">
    <text evidence="1">The sequence shown here is derived from an EMBL/GenBank/DDBJ whole genome shotgun (WGS) entry which is preliminary data.</text>
</comment>
<dbReference type="EMBL" id="VSSQ01013849">
    <property type="protein sequence ID" value="MPM52408.1"/>
    <property type="molecule type" value="Genomic_DNA"/>
</dbReference>
<organism evidence="1">
    <name type="scientific">bioreactor metagenome</name>
    <dbReference type="NCBI Taxonomy" id="1076179"/>
    <lineage>
        <taxon>unclassified sequences</taxon>
        <taxon>metagenomes</taxon>
        <taxon>ecological metagenomes</taxon>
    </lineage>
</organism>